<dbReference type="RefSeq" id="WP_119534959.1">
    <property type="nucleotide sequence ID" value="NZ_NRJF01000161.1"/>
</dbReference>
<feature type="region of interest" description="Disordered" evidence="2">
    <location>
        <begin position="267"/>
        <end position="306"/>
    </location>
</feature>
<feature type="compositionally biased region" description="Polar residues" evidence="2">
    <location>
        <begin position="164"/>
        <end position="174"/>
    </location>
</feature>
<feature type="compositionally biased region" description="Polar residues" evidence="2">
    <location>
        <begin position="289"/>
        <end position="300"/>
    </location>
</feature>
<proteinExistence type="predicted"/>
<dbReference type="Pfam" id="PF01580">
    <property type="entry name" value="FtsK_SpoIIIE"/>
    <property type="match status" value="1"/>
</dbReference>
<evidence type="ECO:0000313" key="4">
    <source>
        <dbReference type="EMBL" id="RIY34397.1"/>
    </source>
</evidence>
<feature type="region of interest" description="Disordered" evidence="2">
    <location>
        <begin position="580"/>
        <end position="610"/>
    </location>
</feature>
<dbReference type="GO" id="GO:0003677">
    <property type="term" value="F:DNA binding"/>
    <property type="evidence" value="ECO:0007669"/>
    <property type="project" value="InterPro"/>
</dbReference>
<dbReference type="InterPro" id="IPR027417">
    <property type="entry name" value="P-loop_NTPase"/>
</dbReference>
<keyword evidence="5" id="KW-1185">Reference proteome</keyword>
<accession>A0A3A1YE37</accession>
<evidence type="ECO:0000313" key="5">
    <source>
        <dbReference type="Proteomes" id="UP000265964"/>
    </source>
</evidence>
<evidence type="ECO:0000259" key="3">
    <source>
        <dbReference type="Pfam" id="PF01580"/>
    </source>
</evidence>
<feature type="compositionally biased region" description="Basic and acidic residues" evidence="2">
    <location>
        <begin position="826"/>
        <end position="837"/>
    </location>
</feature>
<evidence type="ECO:0000256" key="2">
    <source>
        <dbReference type="SAM" id="MobiDB-lite"/>
    </source>
</evidence>
<sequence length="1340" mass="151949">MQKKKKDQDTTNNNADFDFFAQLDNLTDFTQVDSVEEVEDTSVDLMNKVTYEAKQNPSFYTQIIPISYNLSREFKQPNKKVAVEAPEENDYFASVLATTMPEPIELETQESFVGTPVSNLSPMYESQLPEAETEFEDAQDYNYAYDDFEVETEENLEEAPLDLSQEQGEATSLEQGRGFAQDRVPEQEDITQEQEFYVTTTSTETIAQLEEKVNPVLHNQEGMIAVAGGVEQWLEAVYQSNNTPEVTTLPLSEKEEVVAQASPAELELEEASSSSSADILEDKAEQDQVTHSAVTQAQSSLEEDELLTQDSEVVLEEEDLTQELELSQEESNEALEELVRKMPAEQQDEFVSYLAGLLKPKAEQEELTDLEAQIAALEKEIAQEQLELEEVNEDDLPSSLTDLDFSDFEKAFPPFAARAPKEAVDEKLEQVKAYLQGVKEDQAYLEKTNNPLASMFALRVAEDSHTFNEEDELDFGTQTLTSLVMQEQERKLAEEKARLEKIREEYPYEVGEVIIPEELEAENTTVEETLQSSELEDNVEGQEREFTPANSQVQAEAAPLPTTDMLDPTEAEQDVEAGMFSDASNEQEERQSSDLRATEGGFITPTSEPTLALDSVAQTLALEQVEDNSQEEPELFEGKTSLDDLLTPIADQELVLPHAAQELSLDLVAHQEESLEDLPSNLSSKASELLEEEGNLEQTAEESLVIAPQEELLLPEVSSQELVLAESREQGLEVSISEVQSQEHEAQVQEPQALAEELMSREVVETPQVEAKTLQASGQELDLPEQQLAYEGLALFGNRHQAPQVTNEKGEIDFSFLEAGDQELKYQDPFTSEERKKTSSIFAGGQKKEQQAQSQLASALTSANQGTFNLTNLMQKARAEQNKVLPSKDLLLPSQIFDDDHKQLNDYVRFLRQSLDKVTSGAQILSRTKIAEAHRYEIKLLPNEDIKRFVKDFNRRFDRRRLKAIYEEETGKLYVDRYVNANVNLIDLFQGQEQNNAIGVGVDKERQVLHVKFAQTNSLIMGLSNEAKANLLTEIMMGLAFTHSPEDIEFLAYCDDSRHQVFKLNDLPHFIHPVLMREQVQELIALVYAELIRRRRLCAQLNAGDYVNYNHFLSLGNQYSTSKLEKIKPLYVFIDSIGHSMIVNCVTLNVPKYTLATLVYLLNQGKRFGINFIIVNSVAEFTVLKRDNICHNQFTLRDTNTRDLKSNEFIFNDDHKQVYTSAIIDEQEMQNLAEFWDQQIHENKVDSNAKGYNLEELVTPEFYRFVVSDELVFSGSVKDKKLAQYLNYDLNGDFYKTLIQDLEEQHTLVKRNDRYFINGNYLAYLKSALAKEFALSEETH</sequence>
<organism evidence="4 5">
    <name type="scientific">Psittacicella gerlachiana</name>
    <dbReference type="NCBI Taxonomy" id="2028574"/>
    <lineage>
        <taxon>Bacteria</taxon>
        <taxon>Pseudomonadati</taxon>
        <taxon>Pseudomonadota</taxon>
        <taxon>Gammaproteobacteria</taxon>
        <taxon>Pasteurellales</taxon>
        <taxon>Psittacicellaceae</taxon>
        <taxon>Psittacicella</taxon>
    </lineage>
</organism>
<evidence type="ECO:0000256" key="1">
    <source>
        <dbReference type="SAM" id="Coils"/>
    </source>
</evidence>
<comment type="caution">
    <text evidence="4">The sequence shown here is derived from an EMBL/GenBank/DDBJ whole genome shotgun (WGS) entry which is preliminary data.</text>
</comment>
<dbReference type="Gene3D" id="3.40.50.300">
    <property type="entry name" value="P-loop containing nucleotide triphosphate hydrolases"/>
    <property type="match status" value="1"/>
</dbReference>
<protein>
    <recommendedName>
        <fullName evidence="3">FtsK domain-containing protein</fullName>
    </recommendedName>
</protein>
<feature type="compositionally biased region" description="Basic and acidic residues" evidence="2">
    <location>
        <begin position="587"/>
        <end position="597"/>
    </location>
</feature>
<feature type="region of interest" description="Disordered" evidence="2">
    <location>
        <begin position="519"/>
        <end position="566"/>
    </location>
</feature>
<dbReference type="GO" id="GO:0005524">
    <property type="term" value="F:ATP binding"/>
    <property type="evidence" value="ECO:0007669"/>
    <property type="project" value="InterPro"/>
</dbReference>
<feature type="coiled-coil region" evidence="1">
    <location>
        <begin position="317"/>
        <end position="394"/>
    </location>
</feature>
<reference evidence="4 5" key="1">
    <citation type="submission" date="2017-08" db="EMBL/GenBank/DDBJ databases">
        <title>Reclassification of Bisgaard taxon 37 and 44.</title>
        <authorList>
            <person name="Christensen H."/>
        </authorList>
    </citation>
    <scope>NUCLEOTIDE SEQUENCE [LARGE SCALE GENOMIC DNA]</scope>
    <source>
        <strain evidence="4 5">EEAB3T1</strain>
    </source>
</reference>
<feature type="region of interest" description="Disordered" evidence="2">
    <location>
        <begin position="826"/>
        <end position="847"/>
    </location>
</feature>
<feature type="domain" description="FtsK" evidence="3">
    <location>
        <begin position="992"/>
        <end position="1109"/>
    </location>
</feature>
<dbReference type="Proteomes" id="UP000265964">
    <property type="component" value="Unassembled WGS sequence"/>
</dbReference>
<gene>
    <name evidence="4" type="ORF">CKF59_05490</name>
</gene>
<feature type="compositionally biased region" description="Low complexity" evidence="2">
    <location>
        <begin position="267"/>
        <end position="277"/>
    </location>
</feature>
<keyword evidence="1" id="KW-0175">Coiled coil</keyword>
<feature type="region of interest" description="Disordered" evidence="2">
    <location>
        <begin position="159"/>
        <end position="178"/>
    </location>
</feature>
<dbReference type="OrthoDB" id="9807790at2"/>
<dbReference type="InterPro" id="IPR002543">
    <property type="entry name" value="FtsK_dom"/>
</dbReference>
<name>A0A3A1YE37_9GAMM</name>
<dbReference type="EMBL" id="NRJF01000161">
    <property type="protein sequence ID" value="RIY34397.1"/>
    <property type="molecule type" value="Genomic_DNA"/>
</dbReference>